<dbReference type="STRING" id="1051616.A0A3M9Y9X0"/>
<feature type="region of interest" description="Disordered" evidence="1">
    <location>
        <begin position="265"/>
        <end position="294"/>
    </location>
</feature>
<feature type="compositionally biased region" description="Basic and acidic residues" evidence="1">
    <location>
        <begin position="61"/>
        <end position="75"/>
    </location>
</feature>
<feature type="region of interest" description="Disordered" evidence="1">
    <location>
        <begin position="169"/>
        <end position="209"/>
    </location>
</feature>
<sequence>MAAVFDRVRRILPSNRPEKGGTLRVPTPIPRTAHSSDQLTSWNTAKELPRIPSPPAPVTEAQRRKEQRRQLRESGDYLGVQGVNPSTGELDTMTSSSGSQASYLDEELRQKLLAVKRRGSRALGLTPDDHASILQRERQKLLDAGSSSADVLRARKSVRWRRDPGQWSSVIEPDLSPISGSRQGSTTDLEPKLQPSGEVLESRRDANHSSDTIIHTPARRRSSIFPVDNVPIPQDIRANNYNESEEREGLRVSFVDTHPTVIPSDFRRSRQRSLPLQLSSHDCPQPSLQSPGEEELTPVREAIKSDSRVCLHTHHHHYWLRQEEDELPSRVDTEYIAELKGPLHRNTYSRDYVSPFAECHESMKSGAVYVSTATQTDVKEVVERKRRHRVSFRR</sequence>
<dbReference type="EMBL" id="RBVV01000042">
    <property type="protein sequence ID" value="RNJ57313.1"/>
    <property type="molecule type" value="Genomic_DNA"/>
</dbReference>
<feature type="region of interest" description="Disordered" evidence="1">
    <location>
        <begin position="1"/>
        <end position="102"/>
    </location>
</feature>
<evidence type="ECO:0000313" key="2">
    <source>
        <dbReference type="EMBL" id="RNJ57313.1"/>
    </source>
</evidence>
<gene>
    <name evidence="2" type="ORF">D7B24_006220</name>
</gene>
<name>A0A3M9Y9X0_9PEZI</name>
<dbReference type="RefSeq" id="XP_028495471.1">
    <property type="nucleotide sequence ID" value="XM_028640359.1"/>
</dbReference>
<feature type="compositionally biased region" description="Polar residues" evidence="1">
    <location>
        <begin position="178"/>
        <end position="188"/>
    </location>
</feature>
<protein>
    <submittedName>
        <fullName evidence="2">Uncharacterized protein</fullName>
    </submittedName>
</protein>
<keyword evidence="3" id="KW-1185">Reference proteome</keyword>
<evidence type="ECO:0000313" key="3">
    <source>
        <dbReference type="Proteomes" id="UP000267145"/>
    </source>
</evidence>
<accession>A0A3M9Y9X0</accession>
<dbReference type="AlphaFoldDB" id="A0A3M9Y9X0"/>
<reference evidence="2 3" key="1">
    <citation type="submission" date="2018-10" db="EMBL/GenBank/DDBJ databases">
        <title>Genome sequence of Verticillium nonalfalfae VnAa140.</title>
        <authorList>
            <person name="Stajich J.E."/>
            <person name="Kasson M.T."/>
        </authorList>
    </citation>
    <scope>NUCLEOTIDE SEQUENCE [LARGE SCALE GENOMIC DNA]</scope>
    <source>
        <strain evidence="2 3">VnAa140</strain>
    </source>
</reference>
<evidence type="ECO:0000256" key="1">
    <source>
        <dbReference type="SAM" id="MobiDB-lite"/>
    </source>
</evidence>
<feature type="compositionally biased region" description="Polar residues" evidence="1">
    <location>
        <begin position="33"/>
        <end position="44"/>
    </location>
</feature>
<dbReference type="Proteomes" id="UP000267145">
    <property type="component" value="Unassembled WGS sequence"/>
</dbReference>
<feature type="compositionally biased region" description="Polar residues" evidence="1">
    <location>
        <begin position="83"/>
        <end position="102"/>
    </location>
</feature>
<organism evidence="2 3">
    <name type="scientific">Verticillium nonalfalfae</name>
    <dbReference type="NCBI Taxonomy" id="1051616"/>
    <lineage>
        <taxon>Eukaryota</taxon>
        <taxon>Fungi</taxon>
        <taxon>Dikarya</taxon>
        <taxon>Ascomycota</taxon>
        <taxon>Pezizomycotina</taxon>
        <taxon>Sordariomycetes</taxon>
        <taxon>Hypocreomycetidae</taxon>
        <taxon>Glomerellales</taxon>
        <taxon>Plectosphaerellaceae</taxon>
        <taxon>Verticillium</taxon>
    </lineage>
</organism>
<proteinExistence type="predicted"/>
<comment type="caution">
    <text evidence="2">The sequence shown here is derived from an EMBL/GenBank/DDBJ whole genome shotgun (WGS) entry which is preliminary data.</text>
</comment>
<dbReference type="GeneID" id="39609909"/>